<name>A0A6A6QIC5_9PEZI</name>
<organism evidence="1 2">
    <name type="scientific">Lophium mytilinum</name>
    <dbReference type="NCBI Taxonomy" id="390894"/>
    <lineage>
        <taxon>Eukaryota</taxon>
        <taxon>Fungi</taxon>
        <taxon>Dikarya</taxon>
        <taxon>Ascomycota</taxon>
        <taxon>Pezizomycotina</taxon>
        <taxon>Dothideomycetes</taxon>
        <taxon>Pleosporomycetidae</taxon>
        <taxon>Mytilinidiales</taxon>
        <taxon>Mytilinidiaceae</taxon>
        <taxon>Lophium</taxon>
    </lineage>
</organism>
<dbReference type="Pfam" id="PF11578">
    <property type="entry name" value="DUF3237"/>
    <property type="match status" value="1"/>
</dbReference>
<evidence type="ECO:0000313" key="1">
    <source>
        <dbReference type="EMBL" id="KAF2491730.1"/>
    </source>
</evidence>
<accession>A0A6A6QIC5</accession>
<reference evidence="1" key="1">
    <citation type="journal article" date="2020" name="Stud. Mycol.">
        <title>101 Dothideomycetes genomes: a test case for predicting lifestyles and emergence of pathogens.</title>
        <authorList>
            <person name="Haridas S."/>
            <person name="Albert R."/>
            <person name="Binder M."/>
            <person name="Bloem J."/>
            <person name="Labutti K."/>
            <person name="Salamov A."/>
            <person name="Andreopoulos B."/>
            <person name="Baker S."/>
            <person name="Barry K."/>
            <person name="Bills G."/>
            <person name="Bluhm B."/>
            <person name="Cannon C."/>
            <person name="Castanera R."/>
            <person name="Culley D."/>
            <person name="Daum C."/>
            <person name="Ezra D."/>
            <person name="Gonzalez J."/>
            <person name="Henrissat B."/>
            <person name="Kuo A."/>
            <person name="Liang C."/>
            <person name="Lipzen A."/>
            <person name="Lutzoni F."/>
            <person name="Magnuson J."/>
            <person name="Mondo S."/>
            <person name="Nolan M."/>
            <person name="Ohm R."/>
            <person name="Pangilinan J."/>
            <person name="Park H.-J."/>
            <person name="Ramirez L."/>
            <person name="Alfaro M."/>
            <person name="Sun H."/>
            <person name="Tritt A."/>
            <person name="Yoshinaga Y."/>
            <person name="Zwiers L.-H."/>
            <person name="Turgeon B."/>
            <person name="Goodwin S."/>
            <person name="Spatafora J."/>
            <person name="Crous P."/>
            <person name="Grigoriev I."/>
        </authorList>
    </citation>
    <scope>NUCLEOTIDE SEQUENCE</scope>
    <source>
        <strain evidence="1">CBS 269.34</strain>
    </source>
</reference>
<dbReference type="AlphaFoldDB" id="A0A6A6QIC5"/>
<dbReference type="Gene3D" id="2.40.160.20">
    <property type="match status" value="1"/>
</dbReference>
<proteinExistence type="predicted"/>
<gene>
    <name evidence="1" type="ORF">BU16DRAFT_565431</name>
</gene>
<dbReference type="Proteomes" id="UP000799750">
    <property type="component" value="Unassembled WGS sequence"/>
</dbReference>
<keyword evidence="2" id="KW-1185">Reference proteome</keyword>
<protein>
    <submittedName>
        <fullName evidence="1">Uncharacterized protein</fullName>
    </submittedName>
</protein>
<evidence type="ECO:0000313" key="2">
    <source>
        <dbReference type="Proteomes" id="UP000799750"/>
    </source>
</evidence>
<dbReference type="OrthoDB" id="2544694at2759"/>
<sequence>MSGFPSLQPAFTVLLQATIPYDVGSVATGGGLQITPIVTGSIKSEPGFEPAIDGEVVYGSDYVRPEPGQTHARINVNAAIKTVDGAFLSYSYTGIIRLTEQFVKILLQSPDATTTDFGDAFTQIKIETGAEHLKSLEHDLFVGSAHFVVEEGKPMIIETKVSKVIR</sequence>
<dbReference type="EMBL" id="MU004195">
    <property type="protein sequence ID" value="KAF2491730.1"/>
    <property type="molecule type" value="Genomic_DNA"/>
</dbReference>